<dbReference type="RefSeq" id="WP_155440323.1">
    <property type="nucleotide sequence ID" value="NZ_WNLA01000012.1"/>
</dbReference>
<accession>A0A6L6Q281</accession>
<dbReference type="Proteomes" id="UP000484015">
    <property type="component" value="Unassembled WGS sequence"/>
</dbReference>
<sequence>MKIIQLTIVDNEGLTWTIPAEVIDTRFQDHLFAVHKSLSTANNSWVVTHVETGACLAEGQARMSVINSALEKLSRVSADQFNKIISQTREKVARVTGQQQRKAA</sequence>
<dbReference type="AlphaFoldDB" id="A0A6L6Q281"/>
<gene>
    <name evidence="1" type="ORF">GM668_17985</name>
</gene>
<name>A0A6L6Q281_9BURK</name>
<keyword evidence="2" id="KW-1185">Reference proteome</keyword>
<evidence type="ECO:0000313" key="1">
    <source>
        <dbReference type="EMBL" id="MTW03973.1"/>
    </source>
</evidence>
<dbReference type="EMBL" id="WNLA01000012">
    <property type="protein sequence ID" value="MTW03973.1"/>
    <property type="molecule type" value="Genomic_DNA"/>
</dbReference>
<reference evidence="1 2" key="1">
    <citation type="submission" date="2019-11" db="EMBL/GenBank/DDBJ databases">
        <title>Type strains purchased from KCTC, JCM and DSMZ.</title>
        <authorList>
            <person name="Lu H."/>
        </authorList>
    </citation>
    <scope>NUCLEOTIDE SEQUENCE [LARGE SCALE GENOMIC DNA]</scope>
    <source>
        <strain evidence="1 2">KCTC 42409</strain>
    </source>
</reference>
<dbReference type="OrthoDB" id="9994296at2"/>
<protein>
    <submittedName>
        <fullName evidence="1">Uncharacterized protein</fullName>
    </submittedName>
</protein>
<comment type="caution">
    <text evidence="1">The sequence shown here is derived from an EMBL/GenBank/DDBJ whole genome shotgun (WGS) entry which is preliminary data.</text>
</comment>
<organism evidence="1 2">
    <name type="scientific">Pseudoduganella ginsengisoli</name>
    <dbReference type="NCBI Taxonomy" id="1462440"/>
    <lineage>
        <taxon>Bacteria</taxon>
        <taxon>Pseudomonadati</taxon>
        <taxon>Pseudomonadota</taxon>
        <taxon>Betaproteobacteria</taxon>
        <taxon>Burkholderiales</taxon>
        <taxon>Oxalobacteraceae</taxon>
        <taxon>Telluria group</taxon>
        <taxon>Pseudoduganella</taxon>
    </lineage>
</organism>
<evidence type="ECO:0000313" key="2">
    <source>
        <dbReference type="Proteomes" id="UP000484015"/>
    </source>
</evidence>
<proteinExistence type="predicted"/>